<dbReference type="Proteomes" id="UP001143856">
    <property type="component" value="Unassembled WGS sequence"/>
</dbReference>
<keyword evidence="2" id="KW-1185">Reference proteome</keyword>
<evidence type="ECO:0000313" key="1">
    <source>
        <dbReference type="EMBL" id="KAJ2993298.1"/>
    </source>
</evidence>
<organism evidence="1 2">
    <name type="scientific">Xylaria curta</name>
    <dbReference type="NCBI Taxonomy" id="42375"/>
    <lineage>
        <taxon>Eukaryota</taxon>
        <taxon>Fungi</taxon>
        <taxon>Dikarya</taxon>
        <taxon>Ascomycota</taxon>
        <taxon>Pezizomycotina</taxon>
        <taxon>Sordariomycetes</taxon>
        <taxon>Xylariomycetidae</taxon>
        <taxon>Xylariales</taxon>
        <taxon>Xylariaceae</taxon>
        <taxon>Xylaria</taxon>
    </lineage>
</organism>
<comment type="caution">
    <text evidence="1">The sequence shown here is derived from an EMBL/GenBank/DDBJ whole genome shotgun (WGS) entry which is preliminary data.</text>
</comment>
<dbReference type="EMBL" id="JAPDGR010000222">
    <property type="protein sequence ID" value="KAJ2993298.1"/>
    <property type="molecule type" value="Genomic_DNA"/>
</dbReference>
<accession>A0ACC1PJU7</accession>
<reference evidence="1" key="1">
    <citation type="submission" date="2022-10" db="EMBL/GenBank/DDBJ databases">
        <title>Genome Sequence of Xylaria curta.</title>
        <authorList>
            <person name="Buettner E."/>
        </authorList>
    </citation>
    <scope>NUCLEOTIDE SEQUENCE</scope>
    <source>
        <strain evidence="1">Babe10</strain>
    </source>
</reference>
<protein>
    <submittedName>
        <fullName evidence="1">Uncharacterized protein</fullName>
    </submittedName>
</protein>
<gene>
    <name evidence="1" type="ORF">NUW58_g1883</name>
</gene>
<proteinExistence type="predicted"/>
<evidence type="ECO:0000313" key="2">
    <source>
        <dbReference type="Proteomes" id="UP001143856"/>
    </source>
</evidence>
<name>A0ACC1PJU7_9PEZI</name>
<sequence length="529" mass="57322">MSDWAPASTSNWDGPGNSGAAQWNDAPAADAWNGNANGNGEAAASFSNGDTNGFDATTGGDGARGGGGGGACYNCGQEGLTVLTLEFKNVDTAMKRDIWFEIALLRRLASLPESVDTATRKAIWPKIALRSLQRSAETVKRKVSHVTAECENPRKIDRSHVEEMNAEMAWRNITEAVRERDVDDVKMAIQQYVKACPDTTYVELETGFRLQKIGVHLIALESQSMLSTLTNMDLQGNLDKKYRVNYRFDPNPTRPRERELWPSTSDENLERLKDAGEPVSRGLSKCSNCNELGHISKNCPQEKVEKERVVIMCFNCNEPGHRVRDCPQERVDKFACKNCGKGGHRAADCPEPRVAGPDVECRKCGESGHFSRDCPQGGGGGSRGCFNCGEEGHSARDCPEPKKITCRNCNQEGHTSRDCTEPKDMSKVQCRNCDEYGHDSRGCPKPRDYSRVQCQNCGEMGHTKVRCKKDTVAPDDFNTGNDGFAAGAGGDEGAGETASGDWMKEATANGGSGDGGAWGAPNTGGASAW</sequence>